<dbReference type="InterPro" id="IPR052192">
    <property type="entry name" value="Insect_Ionotropic_Sensory_Rcpt"/>
</dbReference>
<keyword evidence="6 14" id="KW-1133">Transmembrane helix</keyword>
<keyword evidence="7" id="KW-0406">Ion transport</keyword>
<evidence type="ECO:0000256" key="5">
    <source>
        <dbReference type="ARBA" id="ARBA00022692"/>
    </source>
</evidence>
<evidence type="ECO:0000256" key="4">
    <source>
        <dbReference type="ARBA" id="ARBA00022475"/>
    </source>
</evidence>
<evidence type="ECO:0000256" key="7">
    <source>
        <dbReference type="ARBA" id="ARBA00023065"/>
    </source>
</evidence>
<dbReference type="SMART" id="SM00918">
    <property type="entry name" value="Lig_chan-Glu_bd"/>
    <property type="match status" value="1"/>
</dbReference>
<feature type="transmembrane region" description="Helical" evidence="14">
    <location>
        <begin position="166"/>
        <end position="187"/>
    </location>
</feature>
<keyword evidence="3" id="KW-0813">Transport</keyword>
<evidence type="ECO:0000259" key="15">
    <source>
        <dbReference type="SMART" id="SM00079"/>
    </source>
</evidence>
<keyword evidence="10" id="KW-0325">Glycoprotein</keyword>
<feature type="transmembrane region" description="Helical" evidence="14">
    <location>
        <begin position="430"/>
        <end position="450"/>
    </location>
</feature>
<proteinExistence type="inferred from homology"/>
<gene>
    <name evidence="17" type="ORF">Pmani_018332</name>
</gene>
<keyword evidence="12" id="KW-0407">Ion channel</keyword>
<evidence type="ECO:0000313" key="17">
    <source>
        <dbReference type="EMBL" id="KAK4310079.1"/>
    </source>
</evidence>
<dbReference type="GO" id="GO:0015276">
    <property type="term" value="F:ligand-gated monoatomic ion channel activity"/>
    <property type="evidence" value="ECO:0007669"/>
    <property type="project" value="InterPro"/>
</dbReference>
<keyword evidence="9" id="KW-0675">Receptor</keyword>
<keyword evidence="11" id="KW-1071">Ligand-gated ion channel</keyword>
<keyword evidence="4" id="KW-1003">Cell membrane</keyword>
<evidence type="ECO:0000256" key="8">
    <source>
        <dbReference type="ARBA" id="ARBA00023136"/>
    </source>
</evidence>
<dbReference type="GO" id="GO:0050906">
    <property type="term" value="P:detection of stimulus involved in sensory perception"/>
    <property type="evidence" value="ECO:0007669"/>
    <property type="project" value="UniProtKB-ARBA"/>
</dbReference>
<dbReference type="SMART" id="SM00079">
    <property type="entry name" value="PBPe"/>
    <property type="match status" value="1"/>
</dbReference>
<dbReference type="Pfam" id="PF00060">
    <property type="entry name" value="Lig_chan"/>
    <property type="match status" value="1"/>
</dbReference>
<dbReference type="Proteomes" id="UP001292094">
    <property type="component" value="Unassembled WGS sequence"/>
</dbReference>
<keyword evidence="5 14" id="KW-0812">Transmembrane</keyword>
<evidence type="ECO:0000256" key="6">
    <source>
        <dbReference type="ARBA" id="ARBA00022989"/>
    </source>
</evidence>
<keyword evidence="18" id="KW-1185">Reference proteome</keyword>
<comment type="subcellular location">
    <subcellularLocation>
        <location evidence="1">Cell membrane</location>
        <topology evidence="1">Multi-pass membrane protein</topology>
    </subcellularLocation>
</comment>
<evidence type="ECO:0000256" key="12">
    <source>
        <dbReference type="ARBA" id="ARBA00023303"/>
    </source>
</evidence>
<comment type="similarity">
    <text evidence="2">Belongs to the glutamate-gated ion channel (TC 1.A.10.1) family.</text>
</comment>
<evidence type="ECO:0000256" key="14">
    <source>
        <dbReference type="SAM" id="Phobius"/>
    </source>
</evidence>
<evidence type="ECO:0000256" key="10">
    <source>
        <dbReference type="ARBA" id="ARBA00023180"/>
    </source>
</evidence>
<name>A0AAE1PMN7_9EUCA</name>
<feature type="region of interest" description="Disordered" evidence="13">
    <location>
        <begin position="466"/>
        <end position="489"/>
    </location>
</feature>
<evidence type="ECO:0000256" key="13">
    <source>
        <dbReference type="SAM" id="MobiDB-lite"/>
    </source>
</evidence>
<evidence type="ECO:0000256" key="2">
    <source>
        <dbReference type="ARBA" id="ARBA00008685"/>
    </source>
</evidence>
<organism evidence="17 18">
    <name type="scientific">Petrolisthes manimaculis</name>
    <dbReference type="NCBI Taxonomy" id="1843537"/>
    <lineage>
        <taxon>Eukaryota</taxon>
        <taxon>Metazoa</taxon>
        <taxon>Ecdysozoa</taxon>
        <taxon>Arthropoda</taxon>
        <taxon>Crustacea</taxon>
        <taxon>Multicrustacea</taxon>
        <taxon>Malacostraca</taxon>
        <taxon>Eumalacostraca</taxon>
        <taxon>Eucarida</taxon>
        <taxon>Decapoda</taxon>
        <taxon>Pleocyemata</taxon>
        <taxon>Anomura</taxon>
        <taxon>Galatheoidea</taxon>
        <taxon>Porcellanidae</taxon>
        <taxon>Petrolisthes</taxon>
    </lineage>
</organism>
<dbReference type="Pfam" id="PF10613">
    <property type="entry name" value="Lig_chan-Glu_bd"/>
    <property type="match status" value="1"/>
</dbReference>
<dbReference type="AlphaFoldDB" id="A0AAE1PMN7"/>
<feature type="domain" description="Ionotropic glutamate receptor L-glutamate and glycine-binding" evidence="16">
    <location>
        <begin position="47"/>
        <end position="109"/>
    </location>
</feature>
<dbReference type="InterPro" id="IPR001320">
    <property type="entry name" value="Iontro_rcpt_C"/>
</dbReference>
<dbReference type="PANTHER" id="PTHR42643">
    <property type="entry name" value="IONOTROPIC RECEPTOR 20A-RELATED"/>
    <property type="match status" value="1"/>
</dbReference>
<dbReference type="GO" id="GO:0005886">
    <property type="term" value="C:plasma membrane"/>
    <property type="evidence" value="ECO:0007669"/>
    <property type="project" value="UniProtKB-SubCell"/>
</dbReference>
<dbReference type="InterPro" id="IPR019594">
    <property type="entry name" value="Glu/Gly-bd"/>
</dbReference>
<evidence type="ECO:0000313" key="18">
    <source>
        <dbReference type="Proteomes" id="UP001292094"/>
    </source>
</evidence>
<evidence type="ECO:0000256" key="9">
    <source>
        <dbReference type="ARBA" id="ARBA00023170"/>
    </source>
</evidence>
<dbReference type="SUPFAM" id="SSF53850">
    <property type="entry name" value="Periplasmic binding protein-like II"/>
    <property type="match status" value="1"/>
</dbReference>
<protein>
    <submittedName>
        <fullName evidence="17">Uncharacterized protein</fullName>
    </submittedName>
</protein>
<dbReference type="PANTHER" id="PTHR42643:SF24">
    <property type="entry name" value="IONOTROPIC RECEPTOR 60A"/>
    <property type="match status" value="1"/>
</dbReference>
<feature type="domain" description="Ionotropic glutamate receptor C-terminal" evidence="15">
    <location>
        <begin position="37"/>
        <end position="403"/>
    </location>
</feature>
<accession>A0AAE1PMN7</accession>
<evidence type="ECO:0000256" key="3">
    <source>
        <dbReference type="ARBA" id="ARBA00022448"/>
    </source>
</evidence>
<reference evidence="17" key="1">
    <citation type="submission" date="2023-11" db="EMBL/GenBank/DDBJ databases">
        <title>Genome assemblies of two species of porcelain crab, Petrolisthes cinctipes and Petrolisthes manimaculis (Anomura: Porcellanidae).</title>
        <authorList>
            <person name="Angst P."/>
        </authorList>
    </citation>
    <scope>NUCLEOTIDE SEQUENCE</scope>
    <source>
        <strain evidence="17">PB745_02</strain>
        <tissue evidence="17">Gill</tissue>
    </source>
</reference>
<evidence type="ECO:0000256" key="1">
    <source>
        <dbReference type="ARBA" id="ARBA00004651"/>
    </source>
</evidence>
<evidence type="ECO:0000259" key="16">
    <source>
        <dbReference type="SMART" id="SM00918"/>
    </source>
</evidence>
<comment type="caution">
    <text evidence="17">The sequence shown here is derived from an EMBL/GenBank/DDBJ whole genome shotgun (WGS) entry which is preliminary data.</text>
</comment>
<dbReference type="EMBL" id="JAWZYT010001679">
    <property type="protein sequence ID" value="KAK4310079.1"/>
    <property type="molecule type" value="Genomic_DNA"/>
</dbReference>
<feature type="transmembrane region" description="Helical" evidence="14">
    <location>
        <begin position="223"/>
        <end position="245"/>
    </location>
</feature>
<keyword evidence="8 14" id="KW-0472">Membrane</keyword>
<sequence>MGGWRWGTSTGAQELPPSYLSPLGDVAARHANLTGLHLRCLTIQHAPLLIPEVVSGGKGALHISGWMGAVWKEIRARTNFTYTCVYPTDGKWGARTDGRWDGMVGEVVRGQADVIVAPLDYTIQRANAIDFCFQFIMLGYKLVIERPNTNNAMWTNFTRELEVKTWGALAGVLVIGALVLATTTTLSPHESSRCSISEAFLLTFGSLCGQSMFLNVNSVSSRVVVLVLFYATTLFTVYYTCFLISNLTVSSTTLPFTTLQEALQAGKYTLGYVRSTSVDETFQAGARWLVSSFQWTFQADCSGQESRSGLYHDVWRDMVTPVYHSLGLTSEAGLRQLFTINNHIYIIDELLFKAEFSHDCSYLLLPNTYIKVPSAFAVAKGSPLRTILNYHLTKLRETGVVGRYAFTRLSKSSGCQDTRRSLKPTTLTNVMTAFLQLGVASVLALMMVAVEKGWWRWGQRRRTNRTVDDSESELGEERHSAMNNYTTDG</sequence>
<evidence type="ECO:0000256" key="11">
    <source>
        <dbReference type="ARBA" id="ARBA00023286"/>
    </source>
</evidence>
<dbReference type="Gene3D" id="3.40.190.10">
    <property type="entry name" value="Periplasmic binding protein-like II"/>
    <property type="match status" value="2"/>
</dbReference>